<evidence type="ECO:0000256" key="3">
    <source>
        <dbReference type="ARBA" id="ARBA00023055"/>
    </source>
</evidence>
<protein>
    <submittedName>
        <fullName evidence="5">Oxysterol-binding protein-related protein 4B</fullName>
    </submittedName>
</protein>
<comment type="function">
    <text evidence="1">May be involved in the transport of sterols.</text>
</comment>
<comment type="similarity">
    <text evidence="2">Belongs to the OSBP family.</text>
</comment>
<dbReference type="FunFam" id="3.30.70.3490:FF:000007">
    <property type="entry name" value="Oxysterol-binding protein-related protein 4B"/>
    <property type="match status" value="1"/>
</dbReference>
<dbReference type="Proteomes" id="UP000053555">
    <property type="component" value="Unassembled WGS sequence"/>
</dbReference>
<dbReference type="PANTHER" id="PTHR10972">
    <property type="entry name" value="OXYSTEROL-BINDING PROTEIN-RELATED"/>
    <property type="match status" value="1"/>
</dbReference>
<name>A0A0B2QRB5_GLYSO</name>
<proteinExistence type="inferred from homology"/>
<sequence length="275" mass="31245">QLPPVFNMPKSQLQCYAESVYCTSSDLLNNLNSGKTPLDRLLLVVAWSISTIRPVSHHPPVSALHATDDKENIEMTWCHSPVSKFTGTSVETKVHGKRQLKLHNHGETYEMDSPNLVIRILPISGTDWVGNVSIRCLETGLVAELNYIGQSFFGFRADRRLIKGKIFDSWFMKILYRLEVLSGLQAPIVKDPESVWPTETALVWGELSQAILSKDWEKARETKKSVEERQREVLRERESRGKNWVPKHLVSYSKEEGWECSPIHKSVPNAPIATL</sequence>
<evidence type="ECO:0000313" key="5">
    <source>
        <dbReference type="EMBL" id="KHN22669.1"/>
    </source>
</evidence>
<dbReference type="AlphaFoldDB" id="A0A0B2QRB5"/>
<dbReference type="InterPro" id="IPR000648">
    <property type="entry name" value="Oxysterol-bd"/>
</dbReference>
<feature type="non-terminal residue" evidence="5">
    <location>
        <position position="1"/>
    </location>
</feature>
<dbReference type="EMBL" id="KN656964">
    <property type="protein sequence ID" value="KHN22669.1"/>
    <property type="molecule type" value="Genomic_DNA"/>
</dbReference>
<keyword evidence="3" id="KW-0813">Transport</keyword>
<dbReference type="GO" id="GO:0006869">
    <property type="term" value="P:lipid transport"/>
    <property type="evidence" value="ECO:0007669"/>
    <property type="project" value="UniProtKB-KW"/>
</dbReference>
<dbReference type="Pfam" id="PF01237">
    <property type="entry name" value="Oxysterol_BP"/>
    <property type="match status" value="1"/>
</dbReference>
<evidence type="ECO:0000256" key="2">
    <source>
        <dbReference type="ARBA" id="ARBA00008842"/>
    </source>
</evidence>
<dbReference type="GO" id="GO:0005829">
    <property type="term" value="C:cytosol"/>
    <property type="evidence" value="ECO:0007669"/>
    <property type="project" value="TreeGrafter"/>
</dbReference>
<keyword evidence="3" id="KW-0445">Lipid transport</keyword>
<dbReference type="GO" id="GO:0032934">
    <property type="term" value="F:sterol binding"/>
    <property type="evidence" value="ECO:0007669"/>
    <property type="project" value="TreeGrafter"/>
</dbReference>
<accession>A0A0B2QRB5</accession>
<organism evidence="5">
    <name type="scientific">Glycine soja</name>
    <name type="common">Wild soybean</name>
    <dbReference type="NCBI Taxonomy" id="3848"/>
    <lineage>
        <taxon>Eukaryota</taxon>
        <taxon>Viridiplantae</taxon>
        <taxon>Streptophyta</taxon>
        <taxon>Embryophyta</taxon>
        <taxon>Tracheophyta</taxon>
        <taxon>Spermatophyta</taxon>
        <taxon>Magnoliopsida</taxon>
        <taxon>eudicotyledons</taxon>
        <taxon>Gunneridae</taxon>
        <taxon>Pentapetalae</taxon>
        <taxon>rosids</taxon>
        <taxon>fabids</taxon>
        <taxon>Fabales</taxon>
        <taxon>Fabaceae</taxon>
        <taxon>Papilionoideae</taxon>
        <taxon>50 kb inversion clade</taxon>
        <taxon>NPAAA clade</taxon>
        <taxon>indigoferoid/millettioid clade</taxon>
        <taxon>Phaseoleae</taxon>
        <taxon>Glycine</taxon>
        <taxon>Glycine subgen. Soja</taxon>
    </lineage>
</organism>
<dbReference type="SUPFAM" id="SSF144000">
    <property type="entry name" value="Oxysterol-binding protein-like"/>
    <property type="match status" value="1"/>
</dbReference>
<dbReference type="GO" id="GO:0016020">
    <property type="term" value="C:membrane"/>
    <property type="evidence" value="ECO:0007669"/>
    <property type="project" value="TreeGrafter"/>
</dbReference>
<gene>
    <name evidence="5" type="ORF">glysoja_027557</name>
</gene>
<reference evidence="5" key="1">
    <citation type="submission" date="2014-07" db="EMBL/GenBank/DDBJ databases">
        <title>Identification of a novel salt tolerance gene in wild soybean by whole-genome sequencing.</title>
        <authorList>
            <person name="Lam H.-M."/>
            <person name="Qi X."/>
            <person name="Li M.-W."/>
            <person name="Liu X."/>
            <person name="Xie M."/>
            <person name="Ni M."/>
            <person name="Xu X."/>
        </authorList>
    </citation>
    <scope>NUCLEOTIDE SEQUENCE [LARGE SCALE GENOMIC DNA]</scope>
    <source>
        <tissue evidence="5">Root</tissue>
    </source>
</reference>
<evidence type="ECO:0000256" key="4">
    <source>
        <dbReference type="ARBA" id="ARBA00023121"/>
    </source>
</evidence>
<dbReference type="PANTHER" id="PTHR10972:SF170">
    <property type="entry name" value="OSBP(OXYSTEROL-BINDING PROTEIN)-RELATED PROTEIN 4C"/>
    <property type="match status" value="1"/>
</dbReference>
<dbReference type="Gene3D" id="3.30.70.3490">
    <property type="match status" value="1"/>
</dbReference>
<dbReference type="InterPro" id="IPR037239">
    <property type="entry name" value="OSBP_sf"/>
</dbReference>
<evidence type="ECO:0000256" key="1">
    <source>
        <dbReference type="ARBA" id="ARBA00003361"/>
    </source>
</evidence>
<dbReference type="Gene3D" id="2.40.160.120">
    <property type="match status" value="1"/>
</dbReference>
<dbReference type="FunFam" id="2.40.160.120:FF:000011">
    <property type="entry name" value="Oxysterol-binding protein-related protein 4C"/>
    <property type="match status" value="1"/>
</dbReference>
<keyword evidence="4" id="KW-0446">Lipid-binding</keyword>